<proteinExistence type="predicted"/>
<feature type="non-terminal residue" evidence="1">
    <location>
        <position position="1"/>
    </location>
</feature>
<comment type="caution">
    <text evidence="1">The sequence shown here is derived from an EMBL/GenBank/DDBJ whole genome shotgun (WGS) entry which is preliminary data.</text>
</comment>
<protein>
    <submittedName>
        <fullName evidence="1">Uncharacterized protein</fullName>
    </submittedName>
</protein>
<dbReference type="EMBL" id="LAZR01043680">
    <property type="protein sequence ID" value="KKL06489.1"/>
    <property type="molecule type" value="Genomic_DNA"/>
</dbReference>
<sequence>LPLNRLVASVQMRNTKTQELFAKLFPEKEYAIGSAVAHDFVRDKIGHFDGVKALTTSEVNDVRLAILDELGDPKADD</sequence>
<accession>A0A0F9AAB2</accession>
<name>A0A0F9AAB2_9ZZZZ</name>
<organism evidence="1">
    <name type="scientific">marine sediment metagenome</name>
    <dbReference type="NCBI Taxonomy" id="412755"/>
    <lineage>
        <taxon>unclassified sequences</taxon>
        <taxon>metagenomes</taxon>
        <taxon>ecological metagenomes</taxon>
    </lineage>
</organism>
<reference evidence="1" key="1">
    <citation type="journal article" date="2015" name="Nature">
        <title>Complex archaea that bridge the gap between prokaryotes and eukaryotes.</title>
        <authorList>
            <person name="Spang A."/>
            <person name="Saw J.H."/>
            <person name="Jorgensen S.L."/>
            <person name="Zaremba-Niedzwiedzka K."/>
            <person name="Martijn J."/>
            <person name="Lind A.E."/>
            <person name="van Eijk R."/>
            <person name="Schleper C."/>
            <person name="Guy L."/>
            <person name="Ettema T.J."/>
        </authorList>
    </citation>
    <scope>NUCLEOTIDE SEQUENCE</scope>
</reference>
<gene>
    <name evidence="1" type="ORF">LCGC14_2595550</name>
</gene>
<evidence type="ECO:0000313" key="1">
    <source>
        <dbReference type="EMBL" id="KKL06489.1"/>
    </source>
</evidence>
<dbReference type="AlphaFoldDB" id="A0A0F9AAB2"/>